<sequence length="102" mass="11411">MGRVATNEILNEKILADLLKGETKWTEIAEKYSVDMNYVRSVNGIYRNELSIARSSKGGVVTYYKGSRVSDGKSSPVTKFNINDLSDKELEGMGLSRFKVNK</sequence>
<protein>
    <submittedName>
        <fullName evidence="1">Uncharacterized protein</fullName>
    </submittedName>
</protein>
<dbReference type="Proteomes" id="UP000036410">
    <property type="component" value="Chromosome"/>
</dbReference>
<name>A0A806TBM8_PRIMG</name>
<accession>A0A806TBM8</accession>
<evidence type="ECO:0000313" key="2">
    <source>
        <dbReference type="Proteomes" id="UP000036410"/>
    </source>
</evidence>
<dbReference type="RefSeq" id="WP_049162702.1">
    <property type="nucleotide sequence ID" value="NZ_CP010586.1"/>
</dbReference>
<proteinExistence type="predicted"/>
<organism evidence="1 2">
    <name type="scientific">Priestia megaterium Q3</name>
    <dbReference type="NCBI Taxonomy" id="1452722"/>
    <lineage>
        <taxon>Bacteria</taxon>
        <taxon>Bacillati</taxon>
        <taxon>Bacillota</taxon>
        <taxon>Bacilli</taxon>
        <taxon>Bacillales</taxon>
        <taxon>Bacillaceae</taxon>
        <taxon>Priestia</taxon>
    </lineage>
</organism>
<reference evidence="1 2" key="1">
    <citation type="submission" date="2015-01" db="EMBL/GenBank/DDBJ databases">
        <title>Genome sequence of bacillus megaterium Q3.</title>
        <authorList>
            <person name="Wang Y."/>
            <person name="Luo K."/>
            <person name="Bai L."/>
            <person name="Luo F."/>
        </authorList>
    </citation>
    <scope>NUCLEOTIDE SEQUENCE [LARGE SCALE GENOMIC DNA]</scope>
    <source>
        <strain evidence="1 2">Q3</strain>
    </source>
</reference>
<dbReference type="EMBL" id="CP010586">
    <property type="protein sequence ID" value="AKP75264.1"/>
    <property type="molecule type" value="Genomic_DNA"/>
</dbReference>
<gene>
    <name evidence="1" type="ORF">AS52_00243</name>
</gene>
<dbReference type="AlphaFoldDB" id="A0A806TBM8"/>
<evidence type="ECO:0000313" key="1">
    <source>
        <dbReference type="EMBL" id="AKP75264.1"/>
    </source>
</evidence>